<name>A0A366I1S8_9FIRM</name>
<dbReference type="Pfam" id="PF05239">
    <property type="entry name" value="PRC"/>
    <property type="match status" value="1"/>
</dbReference>
<feature type="domain" description="PRC-barrel" evidence="1">
    <location>
        <begin position="2"/>
        <end position="78"/>
    </location>
</feature>
<evidence type="ECO:0000259" key="1">
    <source>
        <dbReference type="Pfam" id="PF05239"/>
    </source>
</evidence>
<sequence>MRFGELRDREIINIETGEKLGTFGNCELDIDISTGQIISIIVIEGAGSFFSFLGKQEESKTVIPWENIKKIGKDTIMVCI</sequence>
<dbReference type="AlphaFoldDB" id="A0A366I1S8"/>
<dbReference type="EMBL" id="QNRX01000017">
    <property type="protein sequence ID" value="RBP59938.1"/>
    <property type="molecule type" value="Genomic_DNA"/>
</dbReference>
<protein>
    <submittedName>
        <fullName evidence="2">YlmC/YmxH family sporulation protein</fullName>
    </submittedName>
</protein>
<dbReference type="InterPro" id="IPR027275">
    <property type="entry name" value="PRC-brl_dom"/>
</dbReference>
<dbReference type="SUPFAM" id="SSF50346">
    <property type="entry name" value="PRC-barrel domain"/>
    <property type="match status" value="1"/>
</dbReference>
<dbReference type="InterPro" id="IPR014238">
    <property type="entry name" value="Spore_YlmC/YmxH"/>
</dbReference>
<proteinExistence type="predicted"/>
<keyword evidence="3" id="KW-1185">Reference proteome</keyword>
<dbReference type="OrthoDB" id="6024937at2"/>
<dbReference type="PANTHER" id="PTHR40061:SF1">
    <property type="entry name" value="SPORULATION PROTEIN YLMC-RELATED"/>
    <property type="match status" value="1"/>
</dbReference>
<reference evidence="2 3" key="1">
    <citation type="submission" date="2018-06" db="EMBL/GenBank/DDBJ databases">
        <title>Genomic Encyclopedia of Type Strains, Phase IV (KMG-IV): sequencing the most valuable type-strain genomes for metagenomic binning, comparative biology and taxonomic classification.</title>
        <authorList>
            <person name="Goeker M."/>
        </authorList>
    </citation>
    <scope>NUCLEOTIDE SEQUENCE [LARGE SCALE GENOMIC DNA]</scope>
    <source>
        <strain evidence="2 3">DSM 22112</strain>
    </source>
</reference>
<dbReference type="InterPro" id="IPR011033">
    <property type="entry name" value="PRC_barrel-like_sf"/>
</dbReference>
<dbReference type="PANTHER" id="PTHR40061">
    <property type="entry name" value="SPORULATION PROTEIN YLMC-RELATED"/>
    <property type="match status" value="1"/>
</dbReference>
<dbReference type="RefSeq" id="WP_113921394.1">
    <property type="nucleotide sequence ID" value="NZ_QNRX01000017.1"/>
</dbReference>
<dbReference type="Proteomes" id="UP000253490">
    <property type="component" value="Unassembled WGS sequence"/>
</dbReference>
<organism evidence="2 3">
    <name type="scientific">Alkalibaculum bacchi</name>
    <dbReference type="NCBI Taxonomy" id="645887"/>
    <lineage>
        <taxon>Bacteria</taxon>
        <taxon>Bacillati</taxon>
        <taxon>Bacillota</taxon>
        <taxon>Clostridia</taxon>
        <taxon>Eubacteriales</taxon>
        <taxon>Eubacteriaceae</taxon>
        <taxon>Alkalibaculum</taxon>
    </lineage>
</organism>
<accession>A0A366I1S8</accession>
<gene>
    <name evidence="2" type="ORF">DES36_11733</name>
</gene>
<comment type="caution">
    <text evidence="2">The sequence shown here is derived from an EMBL/GenBank/DDBJ whole genome shotgun (WGS) entry which is preliminary data.</text>
</comment>
<dbReference type="Gene3D" id="2.30.30.240">
    <property type="entry name" value="PRC-barrel domain"/>
    <property type="match status" value="1"/>
</dbReference>
<dbReference type="NCBIfam" id="TIGR02888">
    <property type="entry name" value="spore_YlmC_YmxH"/>
    <property type="match status" value="1"/>
</dbReference>
<evidence type="ECO:0000313" key="2">
    <source>
        <dbReference type="EMBL" id="RBP59938.1"/>
    </source>
</evidence>
<evidence type="ECO:0000313" key="3">
    <source>
        <dbReference type="Proteomes" id="UP000253490"/>
    </source>
</evidence>